<organism evidence="2 3">
    <name type="scientific">Discostella pseudostelligera</name>
    <dbReference type="NCBI Taxonomy" id="259834"/>
    <lineage>
        <taxon>Eukaryota</taxon>
        <taxon>Sar</taxon>
        <taxon>Stramenopiles</taxon>
        <taxon>Ochrophyta</taxon>
        <taxon>Bacillariophyta</taxon>
        <taxon>Coscinodiscophyceae</taxon>
        <taxon>Thalassiosirophycidae</taxon>
        <taxon>Stephanodiscales</taxon>
        <taxon>Stephanodiscaceae</taxon>
        <taxon>Discostella</taxon>
    </lineage>
</organism>
<accession>A0ABD3M0X8</accession>
<gene>
    <name evidence="2" type="ORF">ACHAWU_008408</name>
</gene>
<evidence type="ECO:0000313" key="2">
    <source>
        <dbReference type="EMBL" id="KAL3757247.1"/>
    </source>
</evidence>
<dbReference type="EMBL" id="JALLBG020000268">
    <property type="protein sequence ID" value="KAL3757247.1"/>
    <property type="molecule type" value="Genomic_DNA"/>
</dbReference>
<proteinExistence type="predicted"/>
<sequence>MLFFSAIRAPLSSVTVLTTGGNIASSPSSSIVAITIIRPLALDISSVSDFLLCIDLMEDSLITLFAIDLVSSSSSSSLTFSTSVGTKSTTEFPNASDLCAASSL</sequence>
<reference evidence="2 3" key="1">
    <citation type="submission" date="2024-10" db="EMBL/GenBank/DDBJ databases">
        <title>Updated reference genomes for cyclostephanoid diatoms.</title>
        <authorList>
            <person name="Roberts W.R."/>
            <person name="Alverson A.J."/>
        </authorList>
    </citation>
    <scope>NUCLEOTIDE SEQUENCE [LARGE SCALE GENOMIC DNA]</scope>
    <source>
        <strain evidence="2 3">AJA232-27</strain>
    </source>
</reference>
<feature type="region of interest" description="Disordered" evidence="1">
    <location>
        <begin position="82"/>
        <end position="104"/>
    </location>
</feature>
<protein>
    <submittedName>
        <fullName evidence="2">Uncharacterized protein</fullName>
    </submittedName>
</protein>
<evidence type="ECO:0000313" key="3">
    <source>
        <dbReference type="Proteomes" id="UP001530293"/>
    </source>
</evidence>
<dbReference type="AlphaFoldDB" id="A0ABD3M0X8"/>
<dbReference type="Proteomes" id="UP001530293">
    <property type="component" value="Unassembled WGS sequence"/>
</dbReference>
<name>A0ABD3M0X8_9STRA</name>
<evidence type="ECO:0000256" key="1">
    <source>
        <dbReference type="SAM" id="MobiDB-lite"/>
    </source>
</evidence>
<keyword evidence="3" id="KW-1185">Reference proteome</keyword>
<comment type="caution">
    <text evidence="2">The sequence shown here is derived from an EMBL/GenBank/DDBJ whole genome shotgun (WGS) entry which is preliminary data.</text>
</comment>